<comment type="pathway">
    <text evidence="2">Cofactor biosynthesis; thiamine diphosphate biosynthesis; thiamine diphosphate from thiamine phosphate: step 1/1.</text>
</comment>
<comment type="similarity">
    <text evidence="2">Belongs to the thiamine-monophosphate kinase family.</text>
</comment>
<dbReference type="SUPFAM" id="SSF56042">
    <property type="entry name" value="PurM C-terminal domain-like"/>
    <property type="match status" value="1"/>
</dbReference>
<keyword evidence="2" id="KW-0547">Nucleotide-binding</keyword>
<reference evidence="4" key="2">
    <citation type="submission" date="2021-04" db="EMBL/GenBank/DDBJ databases">
        <authorList>
            <person name="Gilroy R."/>
        </authorList>
    </citation>
    <scope>NUCLEOTIDE SEQUENCE</scope>
    <source>
        <strain evidence="4">14975</strain>
    </source>
</reference>
<feature type="binding site" evidence="2">
    <location>
        <position position="54"/>
    </location>
    <ligand>
        <name>Mg(2+)</name>
        <dbReference type="ChEBI" id="CHEBI:18420"/>
        <label>1</label>
    </ligand>
</feature>
<feature type="binding site" evidence="2">
    <location>
        <position position="209"/>
    </location>
    <ligand>
        <name>Mg(2+)</name>
        <dbReference type="ChEBI" id="CHEBI:18420"/>
        <label>5</label>
    </ligand>
</feature>
<evidence type="ECO:0000256" key="2">
    <source>
        <dbReference type="HAMAP-Rule" id="MF_02128"/>
    </source>
</evidence>
<feature type="binding site" evidence="2">
    <location>
        <position position="206"/>
    </location>
    <ligand>
        <name>Mg(2+)</name>
        <dbReference type="ChEBI" id="CHEBI:18420"/>
        <label>3</label>
    </ligand>
</feature>
<dbReference type="HAMAP" id="MF_02128">
    <property type="entry name" value="TMP_kinase"/>
    <property type="match status" value="1"/>
</dbReference>
<dbReference type="CDD" id="cd02194">
    <property type="entry name" value="ThiL"/>
    <property type="match status" value="1"/>
</dbReference>
<evidence type="ECO:0000256" key="1">
    <source>
        <dbReference type="ARBA" id="ARBA00022977"/>
    </source>
</evidence>
<dbReference type="GO" id="GO:0009228">
    <property type="term" value="P:thiamine biosynthetic process"/>
    <property type="evidence" value="ECO:0007669"/>
    <property type="project" value="UniProtKB-KW"/>
</dbReference>
<feature type="binding site" evidence="2">
    <location>
        <position position="53"/>
    </location>
    <ligand>
        <name>Mg(2+)</name>
        <dbReference type="ChEBI" id="CHEBI:18420"/>
        <label>1</label>
    </ligand>
</feature>
<feature type="binding site" evidence="2">
    <location>
        <position position="82"/>
    </location>
    <ligand>
        <name>Mg(2+)</name>
        <dbReference type="ChEBI" id="CHEBI:18420"/>
        <label>3</label>
    </ligand>
</feature>
<dbReference type="GO" id="GO:0009229">
    <property type="term" value="P:thiamine diphosphate biosynthetic process"/>
    <property type="evidence" value="ECO:0007669"/>
    <property type="project" value="UniProtKB-UniRule"/>
</dbReference>
<dbReference type="Pfam" id="PF00586">
    <property type="entry name" value="AIRS"/>
    <property type="match status" value="1"/>
</dbReference>
<dbReference type="InterPro" id="IPR006283">
    <property type="entry name" value="ThiL-like"/>
</dbReference>
<proteinExistence type="inferred from homology"/>
<dbReference type="Gene3D" id="3.90.650.10">
    <property type="entry name" value="PurM-like C-terminal domain"/>
    <property type="match status" value="1"/>
</dbReference>
<feature type="binding site" evidence="2">
    <location>
        <position position="82"/>
    </location>
    <ligand>
        <name>Mg(2+)</name>
        <dbReference type="ChEBI" id="CHEBI:18420"/>
        <label>2</label>
    </ligand>
</feature>
<dbReference type="InterPro" id="IPR036676">
    <property type="entry name" value="PurM-like_C_sf"/>
</dbReference>
<feature type="domain" description="PurM-like N-terminal" evidence="3">
    <location>
        <begin position="35"/>
        <end position="149"/>
    </location>
</feature>
<keyword evidence="2" id="KW-0479">Metal-binding</keyword>
<evidence type="ECO:0000259" key="3">
    <source>
        <dbReference type="Pfam" id="PF00586"/>
    </source>
</evidence>
<dbReference type="InterPro" id="IPR036921">
    <property type="entry name" value="PurM-like_N_sf"/>
</dbReference>
<feature type="binding site" evidence="2">
    <location>
        <position position="292"/>
    </location>
    <ligand>
        <name>substrate</name>
    </ligand>
</feature>
<feature type="binding site" evidence="2">
    <location>
        <position position="37"/>
    </location>
    <ligand>
        <name>Mg(2+)</name>
        <dbReference type="ChEBI" id="CHEBI:18420"/>
        <label>3</label>
    </ligand>
</feature>
<name>A0A9D1VCQ0_9BACT</name>
<feature type="binding site" evidence="2">
    <location>
        <position position="54"/>
    </location>
    <ligand>
        <name>Mg(2+)</name>
        <dbReference type="ChEBI" id="CHEBI:18420"/>
        <label>2</label>
    </ligand>
</feature>
<evidence type="ECO:0000313" key="5">
    <source>
        <dbReference type="Proteomes" id="UP000823964"/>
    </source>
</evidence>
<comment type="function">
    <text evidence="2">Catalyzes the ATP-dependent phosphorylation of thiamine-monophosphate (TMP) to form thiamine-pyrophosphate (TPP), the active form of vitamin B1.</text>
</comment>
<keyword evidence="1 2" id="KW-0784">Thiamine biosynthesis</keyword>
<comment type="catalytic activity">
    <reaction evidence="2">
        <text>thiamine phosphate + ATP = thiamine diphosphate + ADP</text>
        <dbReference type="Rhea" id="RHEA:15913"/>
        <dbReference type="ChEBI" id="CHEBI:30616"/>
        <dbReference type="ChEBI" id="CHEBI:37575"/>
        <dbReference type="ChEBI" id="CHEBI:58937"/>
        <dbReference type="ChEBI" id="CHEBI:456216"/>
        <dbReference type="EC" id="2.7.4.16"/>
    </reaction>
</comment>
<protein>
    <recommendedName>
        <fullName evidence="2">Thiamine-monophosphate kinase</fullName>
        <shortName evidence="2">TMP kinase</shortName>
        <shortName evidence="2">Thiamine-phosphate kinase</shortName>
        <ecNumber evidence="2">2.7.4.16</ecNumber>
    </recommendedName>
</protein>
<dbReference type="PANTHER" id="PTHR30270:SF0">
    <property type="entry name" value="THIAMINE-MONOPHOSPHATE KINASE"/>
    <property type="match status" value="1"/>
</dbReference>
<comment type="caution">
    <text evidence="4">The sequence shown here is derived from an EMBL/GenBank/DDBJ whole genome shotgun (WGS) entry which is preliminary data.</text>
</comment>
<sequence>MTPDRASFAELGENAALQRLLDHLSSNDRLIVGPGDDCAVVAGDDTYDLLLKTDVVIEGVHFTRDTPPELIGRKALARTLSDIAAMGGQPDHALVTLLAHPSRAVRDAERLYDGMAELAEAFGVSIAGGETSSLPADGLIINVALTGRVRRGKAVLRSGGRPGDTLCVSGKLGGSFESGRHLTFTPRLELAEYLLSHDLRPGAMMDLSDGLGSDLPRLAAASGCGYELDTEAIPCHPGISVRHAISDGEDYELLFTLDDAQLERLRRLEPPVPITPVGHLTRSSVTPLISGWQHFIKLPL</sequence>
<keyword evidence="2" id="KW-0067">ATP-binding</keyword>
<keyword evidence="2 4" id="KW-0808">Transferase</keyword>
<accession>A0A9D1VCQ0</accession>
<dbReference type="InterPro" id="IPR016188">
    <property type="entry name" value="PurM-like_N"/>
</dbReference>
<dbReference type="Proteomes" id="UP000823964">
    <property type="component" value="Unassembled WGS sequence"/>
</dbReference>
<dbReference type="NCBIfam" id="TIGR01379">
    <property type="entry name" value="thiL"/>
    <property type="match status" value="1"/>
</dbReference>
<feature type="binding site" evidence="2">
    <location>
        <position position="208"/>
    </location>
    <ligand>
        <name>ATP</name>
        <dbReference type="ChEBI" id="CHEBI:30616"/>
    </ligand>
</feature>
<comment type="miscellaneous">
    <text evidence="2">Reaction mechanism of ThiL seems to utilize a direct, inline transfer of the gamma-phosphate of ATP to TMP rather than a phosphorylated enzyme intermediate.</text>
</comment>
<comment type="caution">
    <text evidence="2">Lacks conserved residue(s) required for the propagation of feature annotation.</text>
</comment>
<keyword evidence="2" id="KW-0460">Magnesium</keyword>
<dbReference type="EMBL" id="DXFQ01000133">
    <property type="protein sequence ID" value="HIX20369.1"/>
    <property type="molecule type" value="Genomic_DNA"/>
</dbReference>
<dbReference type="Gene3D" id="3.30.1330.10">
    <property type="entry name" value="PurM-like, N-terminal domain"/>
    <property type="match status" value="1"/>
</dbReference>
<organism evidence="4 5">
    <name type="scientific">Candidatus Akkermansia intestinigallinarum</name>
    <dbReference type="NCBI Taxonomy" id="2838431"/>
    <lineage>
        <taxon>Bacteria</taxon>
        <taxon>Pseudomonadati</taxon>
        <taxon>Verrucomicrobiota</taxon>
        <taxon>Verrucomicrobiia</taxon>
        <taxon>Verrucomicrobiales</taxon>
        <taxon>Akkermansiaceae</taxon>
        <taxon>Akkermansia</taxon>
    </lineage>
</organism>
<dbReference type="GO" id="GO:0005524">
    <property type="term" value="F:ATP binding"/>
    <property type="evidence" value="ECO:0007669"/>
    <property type="project" value="UniProtKB-UniRule"/>
</dbReference>
<feature type="binding site" evidence="2">
    <location>
        <position position="61"/>
    </location>
    <ligand>
        <name>substrate</name>
    </ligand>
</feature>
<dbReference type="PIRSF" id="PIRSF005303">
    <property type="entry name" value="Thiam_monoph_kin"/>
    <property type="match status" value="1"/>
</dbReference>
<feature type="binding site" evidence="2">
    <location>
        <position position="37"/>
    </location>
    <ligand>
        <name>Mg(2+)</name>
        <dbReference type="ChEBI" id="CHEBI:18420"/>
        <label>4</label>
    </ligand>
</feature>
<dbReference type="PANTHER" id="PTHR30270">
    <property type="entry name" value="THIAMINE-MONOPHOSPHATE KINASE"/>
    <property type="match status" value="1"/>
</dbReference>
<dbReference type="EC" id="2.7.4.16" evidence="2"/>
<feature type="binding site" evidence="2">
    <location>
        <position position="157"/>
    </location>
    <ligand>
        <name>ATP</name>
        <dbReference type="ChEBI" id="CHEBI:30616"/>
    </ligand>
</feature>
<gene>
    <name evidence="2 4" type="primary">thiL</name>
    <name evidence="4" type="ORF">H9862_07195</name>
</gene>
<dbReference type="GO" id="GO:0000287">
    <property type="term" value="F:magnesium ion binding"/>
    <property type="evidence" value="ECO:0007669"/>
    <property type="project" value="UniProtKB-UniRule"/>
</dbReference>
<feature type="binding site" evidence="2">
    <location>
        <position position="112"/>
    </location>
    <ligand>
        <name>ATP</name>
        <dbReference type="ChEBI" id="CHEBI:30616"/>
    </ligand>
</feature>
<reference evidence="4" key="1">
    <citation type="journal article" date="2021" name="PeerJ">
        <title>Extensive microbial diversity within the chicken gut microbiome revealed by metagenomics and culture.</title>
        <authorList>
            <person name="Gilroy R."/>
            <person name="Ravi A."/>
            <person name="Getino M."/>
            <person name="Pursley I."/>
            <person name="Horton D.L."/>
            <person name="Alikhan N.F."/>
            <person name="Baker D."/>
            <person name="Gharbi K."/>
            <person name="Hall N."/>
            <person name="Watson M."/>
            <person name="Adriaenssens E.M."/>
            <person name="Foster-Nyarko E."/>
            <person name="Jarju S."/>
            <person name="Secka A."/>
            <person name="Antonio M."/>
            <person name="Oren A."/>
            <person name="Chaudhuri R.R."/>
            <person name="La Ragione R."/>
            <person name="Hildebrand F."/>
            <person name="Pallen M.J."/>
        </authorList>
    </citation>
    <scope>NUCLEOTIDE SEQUENCE</scope>
    <source>
        <strain evidence="4">14975</strain>
    </source>
</reference>
<dbReference type="SUPFAM" id="SSF55326">
    <property type="entry name" value="PurM N-terminal domain-like"/>
    <property type="match status" value="1"/>
</dbReference>
<dbReference type="AlphaFoldDB" id="A0A9D1VCQ0"/>
<feature type="binding site" evidence="2">
    <location>
        <position position="82"/>
    </location>
    <ligand>
        <name>Mg(2+)</name>
        <dbReference type="ChEBI" id="CHEBI:18420"/>
        <label>4</label>
    </ligand>
</feature>
<keyword evidence="2 4" id="KW-0418">Kinase</keyword>
<dbReference type="GO" id="GO:0009030">
    <property type="term" value="F:thiamine-phosphate kinase activity"/>
    <property type="evidence" value="ECO:0007669"/>
    <property type="project" value="UniProtKB-UniRule"/>
</dbReference>
<evidence type="ECO:0000313" key="4">
    <source>
        <dbReference type="EMBL" id="HIX20369.1"/>
    </source>
</evidence>
<feature type="binding site" evidence="2">
    <location>
        <position position="249"/>
    </location>
    <ligand>
        <name>substrate</name>
    </ligand>
</feature>